<evidence type="ECO:0000259" key="4">
    <source>
        <dbReference type="Pfam" id="PF13359"/>
    </source>
</evidence>
<dbReference type="InParanoid" id="A0A1X7VEM9"/>
<dbReference type="EnsemblMetazoa" id="Aqu2.1.37977_001">
    <property type="protein sequence ID" value="Aqu2.1.37977_001"/>
    <property type="gene ID" value="Aqu2.1.37977"/>
</dbReference>
<comment type="cofactor">
    <cofactor evidence="1">
        <name>a divalent metal cation</name>
        <dbReference type="ChEBI" id="CHEBI:60240"/>
    </cofactor>
</comment>
<keyword evidence="2" id="KW-0479">Metal-binding</keyword>
<organism evidence="5">
    <name type="scientific">Amphimedon queenslandica</name>
    <name type="common">Sponge</name>
    <dbReference type="NCBI Taxonomy" id="400682"/>
    <lineage>
        <taxon>Eukaryota</taxon>
        <taxon>Metazoa</taxon>
        <taxon>Porifera</taxon>
        <taxon>Demospongiae</taxon>
        <taxon>Heteroscleromorpha</taxon>
        <taxon>Haplosclerida</taxon>
        <taxon>Niphatidae</taxon>
        <taxon>Amphimedon</taxon>
    </lineage>
</organism>
<feature type="domain" description="DDE Tnp4" evidence="4">
    <location>
        <begin position="2"/>
        <end position="111"/>
    </location>
</feature>
<feature type="transmembrane region" description="Helical" evidence="3">
    <location>
        <begin position="87"/>
        <end position="110"/>
    </location>
</feature>
<dbReference type="InterPro" id="IPR027806">
    <property type="entry name" value="HARBI1_dom"/>
</dbReference>
<keyword evidence="3" id="KW-0472">Membrane</keyword>
<dbReference type="AlphaFoldDB" id="A0A1X7VEM9"/>
<reference evidence="5" key="1">
    <citation type="submission" date="2017-05" db="UniProtKB">
        <authorList>
            <consortium name="EnsemblMetazoa"/>
        </authorList>
    </citation>
    <scope>IDENTIFICATION</scope>
</reference>
<evidence type="ECO:0000256" key="2">
    <source>
        <dbReference type="ARBA" id="ARBA00022723"/>
    </source>
</evidence>
<proteinExistence type="predicted"/>
<protein>
    <recommendedName>
        <fullName evidence="4">DDE Tnp4 domain-containing protein</fullName>
    </recommendedName>
</protein>
<evidence type="ECO:0000313" key="5">
    <source>
        <dbReference type="EnsemblMetazoa" id="Aqu2.1.37977_001"/>
    </source>
</evidence>
<name>A0A1X7VEM9_AMPQE</name>
<sequence>MYGGSISDRQLFIESGLLEKLEPGDSIMADKGFNIFDVLECNGVTLNIPPRKNDSQLSEKELIETRRIASLRIHIERAFKRVKDFKILDIIPINMAGLSSELFFVCAMLTNFGRPLVSDKK</sequence>
<keyword evidence="3" id="KW-1133">Transmembrane helix</keyword>
<dbReference type="GO" id="GO:0046872">
    <property type="term" value="F:metal ion binding"/>
    <property type="evidence" value="ECO:0007669"/>
    <property type="project" value="UniProtKB-KW"/>
</dbReference>
<dbReference type="Pfam" id="PF13359">
    <property type="entry name" value="DDE_Tnp_4"/>
    <property type="match status" value="1"/>
</dbReference>
<keyword evidence="3" id="KW-0812">Transmembrane</keyword>
<accession>A0A1X7VEM9</accession>
<evidence type="ECO:0000256" key="1">
    <source>
        <dbReference type="ARBA" id="ARBA00001968"/>
    </source>
</evidence>
<dbReference type="STRING" id="400682.A0A1X7VEM9"/>
<evidence type="ECO:0000256" key="3">
    <source>
        <dbReference type="SAM" id="Phobius"/>
    </source>
</evidence>
<dbReference type="PANTHER" id="PTHR23080">
    <property type="entry name" value="THAP DOMAIN PROTEIN"/>
    <property type="match status" value="1"/>
</dbReference>
<dbReference type="OMA" id="FAYKSAN"/>
<dbReference type="OrthoDB" id="7331812at2759"/>